<accession>A0A395TYI6</accession>
<sequence>MQSAQNLLKKAIAAAESENFTAAKSIQNEIEDIANAQESEEMKLQALELKEYIQELEQNKGDWLAQWYAGSAGGVAKRRVKNGRFVTIKLG</sequence>
<protein>
    <submittedName>
        <fullName evidence="2">Uncharacterized protein</fullName>
    </submittedName>
</protein>
<proteinExistence type="predicted"/>
<comment type="caution">
    <text evidence="2">The sequence shown here is derived from an EMBL/GenBank/DDBJ whole genome shotgun (WGS) entry which is preliminary data.</text>
</comment>
<feature type="coiled-coil region" evidence="1">
    <location>
        <begin position="30"/>
        <end position="59"/>
    </location>
</feature>
<gene>
    <name evidence="2" type="ORF">BC353_09580</name>
</gene>
<dbReference type="EMBL" id="MCBA01000067">
    <property type="protein sequence ID" value="RGP89803.1"/>
    <property type="molecule type" value="Genomic_DNA"/>
</dbReference>
<evidence type="ECO:0000313" key="3">
    <source>
        <dbReference type="Proteomes" id="UP000266701"/>
    </source>
</evidence>
<dbReference type="Proteomes" id="UP000266701">
    <property type="component" value="Unassembled WGS sequence"/>
</dbReference>
<reference evidence="2 3" key="1">
    <citation type="journal article" date="2017" name="Emerg. Infect. Dis.">
        <title>Carbapenemase VCC-1-Producing Vibrio cholerae in Coastal Waters of Germany.</title>
        <authorList>
            <person name="Hammerl J.A."/>
            <person name="Jackel C."/>
            <person name="Bortolaia V."/>
            <person name="Schwartz K."/>
            <person name="Bier N."/>
            <person name="Hendriksen R.S."/>
            <person name="Guerra B."/>
            <person name="Strauch E."/>
        </authorList>
    </citation>
    <scope>NUCLEOTIDE SEQUENCE [LARGE SCALE GENOMIC DNA]</scope>
    <source>
        <strain evidence="2 3">VN-2825</strain>
    </source>
</reference>
<evidence type="ECO:0000256" key="1">
    <source>
        <dbReference type="SAM" id="Coils"/>
    </source>
</evidence>
<organism evidence="2 3">
    <name type="scientific">Vibrio cholerae</name>
    <dbReference type="NCBI Taxonomy" id="666"/>
    <lineage>
        <taxon>Bacteria</taxon>
        <taxon>Pseudomonadati</taxon>
        <taxon>Pseudomonadota</taxon>
        <taxon>Gammaproteobacteria</taxon>
        <taxon>Vibrionales</taxon>
        <taxon>Vibrionaceae</taxon>
        <taxon>Vibrio</taxon>
    </lineage>
</organism>
<keyword evidence="1" id="KW-0175">Coiled coil</keyword>
<evidence type="ECO:0000313" key="2">
    <source>
        <dbReference type="EMBL" id="RGP89803.1"/>
    </source>
</evidence>
<name>A0A395TYI6_VIBCL</name>
<dbReference type="RefSeq" id="WP_088412295.1">
    <property type="nucleotide sequence ID" value="NZ_JBAFTT010000022.1"/>
</dbReference>
<dbReference type="AlphaFoldDB" id="A0A395TYI6"/>